<dbReference type="EMBL" id="CP000386">
    <property type="protein sequence ID" value="ABG03319.1"/>
    <property type="molecule type" value="Genomic_DNA"/>
</dbReference>
<dbReference type="STRING" id="266117.Rxyl_0343"/>
<evidence type="ECO:0000259" key="1">
    <source>
        <dbReference type="Pfam" id="PF13649"/>
    </source>
</evidence>
<dbReference type="SUPFAM" id="SSF53335">
    <property type="entry name" value="S-adenosyl-L-methionine-dependent methyltransferases"/>
    <property type="match status" value="1"/>
</dbReference>
<name>Q1AZ59_RUBXD</name>
<reference evidence="2 3" key="1">
    <citation type="submission" date="2006-06" db="EMBL/GenBank/DDBJ databases">
        <title>Complete sequence of Rubrobacter xylanophilus DSM 9941.</title>
        <authorList>
            <consortium name="US DOE Joint Genome Institute"/>
            <person name="Copeland A."/>
            <person name="Lucas S."/>
            <person name="Lapidus A."/>
            <person name="Barry K."/>
            <person name="Detter J.C."/>
            <person name="Glavina del Rio T."/>
            <person name="Hammon N."/>
            <person name="Israni S."/>
            <person name="Dalin E."/>
            <person name="Tice H."/>
            <person name="Pitluck S."/>
            <person name="Munk A.C."/>
            <person name="Brettin T."/>
            <person name="Bruce D."/>
            <person name="Han C."/>
            <person name="Tapia R."/>
            <person name="Gilna P."/>
            <person name="Schmutz J."/>
            <person name="Larimer F."/>
            <person name="Land M."/>
            <person name="Hauser L."/>
            <person name="Kyrpides N."/>
            <person name="Lykidis A."/>
            <person name="da Costa M.S."/>
            <person name="Rainey F.A."/>
            <person name="Empadinhas N."/>
            <person name="Jolivet E."/>
            <person name="Battista J.R."/>
            <person name="Richardson P."/>
        </authorList>
    </citation>
    <scope>NUCLEOTIDE SEQUENCE [LARGE SCALE GENOMIC DNA]</scope>
    <source>
        <strain evidence="3">DSM 9941 / NBRC 16129 / PRD-1</strain>
    </source>
</reference>
<gene>
    <name evidence="2" type="ordered locus">Rxyl_0343</name>
</gene>
<dbReference type="Gene3D" id="2.20.130.10">
    <property type="entry name" value="CAC2371-like domains"/>
    <property type="match status" value="1"/>
</dbReference>
<accession>Q1AZ59</accession>
<dbReference type="HOGENOM" id="CLU_473970_0_0_11"/>
<dbReference type="AlphaFoldDB" id="Q1AZ59"/>
<dbReference type="Pfam" id="PF13649">
    <property type="entry name" value="Methyltransf_25"/>
    <property type="match status" value="1"/>
</dbReference>
<proteinExistence type="predicted"/>
<dbReference type="InterPro" id="IPR041698">
    <property type="entry name" value="Methyltransf_25"/>
</dbReference>
<keyword evidence="2" id="KW-0808">Transferase</keyword>
<dbReference type="Gene3D" id="3.40.50.150">
    <property type="entry name" value="Vaccinia Virus protein VP39"/>
    <property type="match status" value="1"/>
</dbReference>
<feature type="domain" description="Methyltransferase" evidence="1">
    <location>
        <begin position="363"/>
        <end position="454"/>
    </location>
</feature>
<dbReference type="InterPro" id="IPR029063">
    <property type="entry name" value="SAM-dependent_MTases_sf"/>
</dbReference>
<dbReference type="GO" id="GO:0008168">
    <property type="term" value="F:methyltransferase activity"/>
    <property type="evidence" value="ECO:0007669"/>
    <property type="project" value="UniProtKB-KW"/>
</dbReference>
<evidence type="ECO:0000313" key="3">
    <source>
        <dbReference type="Proteomes" id="UP000006637"/>
    </source>
</evidence>
<protein>
    <submittedName>
        <fullName evidence="2">Methyltransferase type 12</fullName>
    </submittedName>
</protein>
<organism evidence="2 3">
    <name type="scientific">Rubrobacter xylanophilus (strain DSM 9941 / JCM 11954 / NBRC 16129 / PRD-1)</name>
    <dbReference type="NCBI Taxonomy" id="266117"/>
    <lineage>
        <taxon>Bacteria</taxon>
        <taxon>Bacillati</taxon>
        <taxon>Actinomycetota</taxon>
        <taxon>Rubrobacteria</taxon>
        <taxon>Rubrobacterales</taxon>
        <taxon>Rubrobacteraceae</taxon>
        <taxon>Rubrobacter</taxon>
    </lineage>
</organism>
<dbReference type="RefSeq" id="WP_011563337.1">
    <property type="nucleotide sequence ID" value="NC_008148.1"/>
</dbReference>
<dbReference type="CDD" id="cd02440">
    <property type="entry name" value="AdoMet_MTases"/>
    <property type="match status" value="1"/>
</dbReference>
<dbReference type="OrthoDB" id="189743at2"/>
<evidence type="ECO:0000313" key="2">
    <source>
        <dbReference type="EMBL" id="ABG03319.1"/>
    </source>
</evidence>
<dbReference type="GO" id="GO:0032259">
    <property type="term" value="P:methylation"/>
    <property type="evidence" value="ECO:0007669"/>
    <property type="project" value="UniProtKB-KW"/>
</dbReference>
<dbReference type="KEGG" id="rxy:Rxyl_0343"/>
<keyword evidence="2" id="KW-0489">Methyltransferase</keyword>
<dbReference type="eggNOG" id="COG2226">
    <property type="taxonomic scope" value="Bacteria"/>
</dbReference>
<sequence length="575" mass="62319">MPIQDPHLPPPGLVVHADWSLHPAKRWMAAAVLRDGRYSVLAPEPVGEPSTFLERMRERAAPGAGVFAGFDFPIGLPARYARLAGIDEFLPLLPRLGEGEWSGFYEVAERPEQVSARRPFYPRRPGGAALRHLLDALGLGSADELLRECERGYPGRPPASPLFWTIGPGQVGKAAISGWRDLLAPALRGSGPDVAVWPFDGALRELLRSREITVAETYPAEFYRRLGLKPGSKRNREDRRANAPILKEWAGRLGARLTPQMSAAVEDGFGPGASGEDPFDAAVGLLGMLAVALGHLPPGDPPDPQVRRVEGWILGSPPREGAREASAPPAEYDPLADLYDREYAHDHDVPFWLALAGREGGPVVEWGAGTGRIAVPLAGAGHDVAAVELSEAMAARGRKKGGAVQWVVGDMRGARLGRAFRLAVCAFNSFLCLLSVEDALAFLRNAREHLVPGGLLGVEVSAFAPEELADPPGGATLRHDLTRKTPEGRLERFSVSRYDAASQLLEMRLFYELYGESGELESRRAHDLTIRVTGRDELLLMLRLAGFEVEAVYGGFEGEPFTAASDHLIVLARRS</sequence>
<keyword evidence="3" id="KW-1185">Reference proteome</keyword>
<dbReference type="Proteomes" id="UP000006637">
    <property type="component" value="Chromosome"/>
</dbReference>